<dbReference type="PANTHER" id="PTHR42695">
    <property type="entry name" value="GLUTAMINE AMIDOTRANSFERASE YLR126C-RELATED"/>
    <property type="match status" value="1"/>
</dbReference>
<dbReference type="AlphaFoldDB" id="A0A382PYL0"/>
<dbReference type="GO" id="GO:0005829">
    <property type="term" value="C:cytosol"/>
    <property type="evidence" value="ECO:0007669"/>
    <property type="project" value="TreeGrafter"/>
</dbReference>
<evidence type="ECO:0000259" key="1">
    <source>
        <dbReference type="Pfam" id="PF00117"/>
    </source>
</evidence>
<dbReference type="Pfam" id="PF00117">
    <property type="entry name" value="GATase"/>
    <property type="match status" value="1"/>
</dbReference>
<dbReference type="InterPro" id="IPR029062">
    <property type="entry name" value="Class_I_gatase-like"/>
</dbReference>
<name>A0A382PYL0_9ZZZZ</name>
<dbReference type="PROSITE" id="PS51273">
    <property type="entry name" value="GATASE_TYPE_1"/>
    <property type="match status" value="1"/>
</dbReference>
<gene>
    <name evidence="2" type="ORF">METZ01_LOCUS331130</name>
</gene>
<evidence type="ECO:0000313" key="2">
    <source>
        <dbReference type="EMBL" id="SVC78276.1"/>
    </source>
</evidence>
<organism evidence="2">
    <name type="scientific">marine metagenome</name>
    <dbReference type="NCBI Taxonomy" id="408172"/>
    <lineage>
        <taxon>unclassified sequences</taxon>
        <taxon>metagenomes</taxon>
        <taxon>ecological metagenomes</taxon>
    </lineage>
</organism>
<reference evidence="2" key="1">
    <citation type="submission" date="2018-05" db="EMBL/GenBank/DDBJ databases">
        <authorList>
            <person name="Lanie J.A."/>
            <person name="Ng W.-L."/>
            <person name="Kazmierczak K.M."/>
            <person name="Andrzejewski T.M."/>
            <person name="Davidsen T.M."/>
            <person name="Wayne K.J."/>
            <person name="Tettelin H."/>
            <person name="Glass J.I."/>
            <person name="Rusch D."/>
            <person name="Podicherti R."/>
            <person name="Tsui H.-C.T."/>
            <person name="Winkler M.E."/>
        </authorList>
    </citation>
    <scope>NUCLEOTIDE SEQUENCE</scope>
</reference>
<feature type="domain" description="Glutamine amidotransferase" evidence="1">
    <location>
        <begin position="49"/>
        <end position="191"/>
    </location>
</feature>
<dbReference type="SUPFAM" id="SSF52317">
    <property type="entry name" value="Class I glutamine amidotransferase-like"/>
    <property type="match status" value="1"/>
</dbReference>
<dbReference type="InterPro" id="IPR017926">
    <property type="entry name" value="GATASE"/>
</dbReference>
<dbReference type="EMBL" id="UINC01110637">
    <property type="protein sequence ID" value="SVC78276.1"/>
    <property type="molecule type" value="Genomic_DNA"/>
</dbReference>
<dbReference type="InterPro" id="IPR044992">
    <property type="entry name" value="ChyE-like"/>
</dbReference>
<accession>A0A382PYL0</accession>
<proteinExistence type="predicted"/>
<dbReference type="Gene3D" id="3.40.50.880">
    <property type="match status" value="1"/>
</dbReference>
<dbReference type="PANTHER" id="PTHR42695:SF5">
    <property type="entry name" value="GLUTAMINE AMIDOTRANSFERASE YLR126C-RELATED"/>
    <property type="match status" value="1"/>
</dbReference>
<dbReference type="CDD" id="cd01741">
    <property type="entry name" value="GATase1_1"/>
    <property type="match status" value="1"/>
</dbReference>
<protein>
    <recommendedName>
        <fullName evidence="1">Glutamine amidotransferase domain-containing protein</fullName>
    </recommendedName>
</protein>
<sequence length="239" mass="27434">MNEQPIRIAILDSVPKFHWRDDNGVTDGQKFVDLLAPENVNAKFDIFYVSEYEFPDNIESYDGYLLTGSPVSVHDNHDWIKMLSEFVGQADNKNKPIVGVCFGHQLIAEYFGGVVGNNEKGWMIGSFPLEIKKKFPWMKNKLDTTDLYHFNKERVTKLPEGAISFASTKDYPDFAYTLGNNIACLQGHPEQPKRAMYNFLEVTKKVLTEKELEKAKLRIENGKSDSSVWAQWIMEFFCS</sequence>